<keyword evidence="3 9" id="KW-0813">Transport</keyword>
<evidence type="ECO:0000256" key="8">
    <source>
        <dbReference type="ARBA" id="ARBA00025323"/>
    </source>
</evidence>
<evidence type="ECO:0000256" key="2">
    <source>
        <dbReference type="ARBA" id="ARBA00011779"/>
    </source>
</evidence>
<dbReference type="InterPro" id="IPR005667">
    <property type="entry name" value="Sulph_transpt2"/>
</dbReference>
<name>A0A5B9VU15_9BACT</name>
<dbReference type="Proteomes" id="UP000324233">
    <property type="component" value="Chromosome"/>
</dbReference>
<dbReference type="Pfam" id="PF00528">
    <property type="entry name" value="BPD_transp_1"/>
    <property type="match status" value="1"/>
</dbReference>
<protein>
    <recommendedName>
        <fullName evidence="9">Sulfate transport system permease protein CysT</fullName>
    </recommendedName>
</protein>
<dbReference type="GO" id="GO:0015419">
    <property type="term" value="F:ABC-type sulfate transporter activity"/>
    <property type="evidence" value="ECO:0007669"/>
    <property type="project" value="UniProtKB-UniRule"/>
</dbReference>
<evidence type="ECO:0000256" key="1">
    <source>
        <dbReference type="ARBA" id="ARBA00004651"/>
    </source>
</evidence>
<comment type="function">
    <text evidence="9">Part of the ABC transporter complex (TC 3.A.1.6.1) involved in sulfate/thiosulfate import.</text>
</comment>
<keyword evidence="12" id="KW-1185">Reference proteome</keyword>
<comment type="caution">
    <text evidence="9">Lacks conserved residue(s) required for the propagation of feature annotation.</text>
</comment>
<dbReference type="PROSITE" id="PS50928">
    <property type="entry name" value="ABC_TM1"/>
    <property type="match status" value="1"/>
</dbReference>
<evidence type="ECO:0000256" key="4">
    <source>
        <dbReference type="ARBA" id="ARBA00022692"/>
    </source>
</evidence>
<dbReference type="NCBIfam" id="TIGR02139">
    <property type="entry name" value="permease_CysT"/>
    <property type="match status" value="1"/>
</dbReference>
<evidence type="ECO:0000256" key="6">
    <source>
        <dbReference type="ARBA" id="ARBA00023032"/>
    </source>
</evidence>
<dbReference type="EMBL" id="CP042997">
    <property type="protein sequence ID" value="QEH31863.1"/>
    <property type="molecule type" value="Genomic_DNA"/>
</dbReference>
<evidence type="ECO:0000313" key="11">
    <source>
        <dbReference type="EMBL" id="QEH31863.1"/>
    </source>
</evidence>
<comment type="function">
    <text evidence="8">Part of the ABC transporter complex CysAWTP (TC 3.A.1.6.1) involved in sulfate/thiosulfate import. Probably responsible for the translocation of the substrate across the membrane.</text>
</comment>
<evidence type="ECO:0000256" key="3">
    <source>
        <dbReference type="ARBA" id="ARBA00022448"/>
    </source>
</evidence>
<comment type="subcellular location">
    <subcellularLocation>
        <location evidence="1">Cell membrane</location>
        <topology evidence="1">Multi-pass membrane protein</topology>
    </subcellularLocation>
</comment>
<dbReference type="SUPFAM" id="SSF161098">
    <property type="entry name" value="MetI-like"/>
    <property type="match status" value="1"/>
</dbReference>
<evidence type="ECO:0000256" key="5">
    <source>
        <dbReference type="ARBA" id="ARBA00022989"/>
    </source>
</evidence>
<dbReference type="PANTHER" id="PTHR30406:SF8">
    <property type="entry name" value="SULFATE TRANSPORT SYSTEM PERMEASE PROTEIN CYST"/>
    <property type="match status" value="1"/>
</dbReference>
<dbReference type="KEGG" id="agv:OJF2_03300"/>
<dbReference type="CDD" id="cd06261">
    <property type="entry name" value="TM_PBP2"/>
    <property type="match status" value="1"/>
</dbReference>
<feature type="transmembrane region" description="Helical" evidence="9">
    <location>
        <begin position="248"/>
        <end position="269"/>
    </location>
</feature>
<evidence type="ECO:0000313" key="12">
    <source>
        <dbReference type="Proteomes" id="UP000324233"/>
    </source>
</evidence>
<accession>A0A5B9VU15</accession>
<dbReference type="InterPro" id="IPR035906">
    <property type="entry name" value="MetI-like_sf"/>
</dbReference>
<dbReference type="RefSeq" id="WP_148590636.1">
    <property type="nucleotide sequence ID" value="NZ_CP042997.1"/>
</dbReference>
<proteinExistence type="inferred from homology"/>
<keyword evidence="6 9" id="KW-0764">Sulfate transport</keyword>
<dbReference type="AlphaFoldDB" id="A0A5B9VU15"/>
<dbReference type="NCBIfam" id="TIGR00969">
    <property type="entry name" value="3a0106s02"/>
    <property type="match status" value="1"/>
</dbReference>
<sequence>MASQAPAVSRRATTSDLILRWSTLSYLAIMVALPMVALGVQAARPGLRPFWEAVTDPTAWHALKLTFITALIMVAINAVTGTATAWVLVRYDFPGRTIVNALIDLPFAVPTVVTGVMLVILYGPSSVVGTVLGKFGWGVIYHQPGIVLALLFVTYPFVIRSVQPVLMELDRAEEEAATILGAGPWTTFRKITLPALWPSIVTGSALSFSRALGEFGSVILVAGNHPLLTKTAPLYIYGEIESGNRHGALAISAVLLASSLTILVAINALQGRGGVDHGE</sequence>
<evidence type="ECO:0000256" key="9">
    <source>
        <dbReference type="RuleBase" id="RU366001"/>
    </source>
</evidence>
<reference evidence="11 12" key="1">
    <citation type="submission" date="2019-08" db="EMBL/GenBank/DDBJ databases">
        <title>Deep-cultivation of Planctomycetes and their phenomic and genomic characterization uncovers novel biology.</title>
        <authorList>
            <person name="Wiegand S."/>
            <person name="Jogler M."/>
            <person name="Boedeker C."/>
            <person name="Pinto D."/>
            <person name="Vollmers J."/>
            <person name="Rivas-Marin E."/>
            <person name="Kohn T."/>
            <person name="Peeters S.H."/>
            <person name="Heuer A."/>
            <person name="Rast P."/>
            <person name="Oberbeckmann S."/>
            <person name="Bunk B."/>
            <person name="Jeske O."/>
            <person name="Meyerdierks A."/>
            <person name="Storesund J.E."/>
            <person name="Kallscheuer N."/>
            <person name="Luecker S."/>
            <person name="Lage O.M."/>
            <person name="Pohl T."/>
            <person name="Merkel B.J."/>
            <person name="Hornburger P."/>
            <person name="Mueller R.-W."/>
            <person name="Bruemmer F."/>
            <person name="Labrenz M."/>
            <person name="Spormann A.M."/>
            <person name="Op den Camp H."/>
            <person name="Overmann J."/>
            <person name="Amann R."/>
            <person name="Jetten M.S.M."/>
            <person name="Mascher T."/>
            <person name="Medema M.H."/>
            <person name="Devos D.P."/>
            <person name="Kaster A.-K."/>
            <person name="Ovreas L."/>
            <person name="Rohde M."/>
            <person name="Galperin M.Y."/>
            <person name="Jogler C."/>
        </authorList>
    </citation>
    <scope>NUCLEOTIDE SEQUENCE [LARGE SCALE GENOMIC DNA]</scope>
    <source>
        <strain evidence="11 12">OJF2</strain>
    </source>
</reference>
<dbReference type="InterPro" id="IPR000515">
    <property type="entry name" value="MetI-like"/>
</dbReference>
<keyword evidence="5 9" id="KW-1133">Transmembrane helix</keyword>
<dbReference type="OrthoDB" id="266229at2"/>
<feature type="transmembrane region" description="Helical" evidence="9">
    <location>
        <begin position="101"/>
        <end position="123"/>
    </location>
</feature>
<evidence type="ECO:0000259" key="10">
    <source>
        <dbReference type="PROSITE" id="PS50928"/>
    </source>
</evidence>
<comment type="subunit">
    <text evidence="2">The complex is composed of two ATP-binding proteins (CysA), two transmembrane proteins (CysT and CysW) and a solute-binding protein (CysP).</text>
</comment>
<evidence type="ECO:0000256" key="7">
    <source>
        <dbReference type="ARBA" id="ARBA00023136"/>
    </source>
</evidence>
<dbReference type="InterPro" id="IPR011865">
    <property type="entry name" value="CysT_permease"/>
</dbReference>
<feature type="transmembrane region" description="Helical" evidence="9">
    <location>
        <begin position="21"/>
        <end position="43"/>
    </location>
</feature>
<feature type="transmembrane region" description="Helical" evidence="9">
    <location>
        <begin position="63"/>
        <end position="89"/>
    </location>
</feature>
<keyword evidence="4 9" id="KW-0812">Transmembrane</keyword>
<dbReference type="Gene3D" id="1.10.3720.10">
    <property type="entry name" value="MetI-like"/>
    <property type="match status" value="1"/>
</dbReference>
<feature type="transmembrane region" description="Helical" evidence="9">
    <location>
        <begin position="135"/>
        <end position="158"/>
    </location>
</feature>
<feature type="domain" description="ABC transmembrane type-1" evidence="10">
    <location>
        <begin position="63"/>
        <end position="266"/>
    </location>
</feature>
<gene>
    <name evidence="11" type="primary">cysT</name>
    <name evidence="11" type="ORF">OJF2_03300</name>
</gene>
<comment type="similarity">
    <text evidence="9">Belongs to the binding-protein-dependent transport system permease family. CysTW subfamily.</text>
</comment>
<dbReference type="GO" id="GO:0005886">
    <property type="term" value="C:plasma membrane"/>
    <property type="evidence" value="ECO:0007669"/>
    <property type="project" value="UniProtKB-SubCell"/>
</dbReference>
<keyword evidence="7 9" id="KW-0472">Membrane</keyword>
<dbReference type="PANTHER" id="PTHR30406">
    <property type="entry name" value="SULFATE TRANSPORT SYSTEM PERMEASE PROTEIN"/>
    <property type="match status" value="1"/>
</dbReference>
<organism evidence="11 12">
    <name type="scientific">Aquisphaera giovannonii</name>
    <dbReference type="NCBI Taxonomy" id="406548"/>
    <lineage>
        <taxon>Bacteria</taxon>
        <taxon>Pseudomonadati</taxon>
        <taxon>Planctomycetota</taxon>
        <taxon>Planctomycetia</taxon>
        <taxon>Isosphaerales</taxon>
        <taxon>Isosphaeraceae</taxon>
        <taxon>Aquisphaera</taxon>
    </lineage>
</organism>